<dbReference type="AlphaFoldDB" id="A0A3M2JMJ2"/>
<accession>A0A3M2JMJ2</accession>
<keyword evidence="2" id="KW-1185">Reference proteome</keyword>
<gene>
    <name evidence="1" type="ORF">EBM89_05975</name>
</gene>
<reference evidence="1 2" key="1">
    <citation type="submission" date="2018-10" db="EMBL/GenBank/DDBJ databases">
        <title>Isolation, diversity and antifungal activity of actinobacteria from wheat.</title>
        <authorList>
            <person name="Han C."/>
        </authorList>
    </citation>
    <scope>NUCLEOTIDE SEQUENCE [LARGE SCALE GENOMIC DNA]</scope>
    <source>
        <strain evidence="1 2">NEAU-YY56</strain>
    </source>
</reference>
<proteinExistence type="predicted"/>
<comment type="caution">
    <text evidence="1">The sequence shown here is derived from an EMBL/GenBank/DDBJ whole genome shotgun (WGS) entry which is preliminary data.</text>
</comment>
<evidence type="ECO:0000313" key="2">
    <source>
        <dbReference type="Proteomes" id="UP000269289"/>
    </source>
</evidence>
<name>A0A3M2JMJ2_9CELL</name>
<dbReference type="EMBL" id="RFFI01000023">
    <property type="protein sequence ID" value="RMI13030.1"/>
    <property type="molecule type" value="Genomic_DNA"/>
</dbReference>
<evidence type="ECO:0000313" key="1">
    <source>
        <dbReference type="EMBL" id="RMI13030.1"/>
    </source>
</evidence>
<protein>
    <submittedName>
        <fullName evidence="1">Uncharacterized protein</fullName>
    </submittedName>
</protein>
<sequence length="63" mass="6701">MGAVGFVKLCDGLLSGGFPALALAALRPISFLPRGRSSCVAQFEFTKHLREHGPDHRLAAVLP</sequence>
<organism evidence="1 2">
    <name type="scientific">Cellulomonas triticagri</name>
    <dbReference type="NCBI Taxonomy" id="2483352"/>
    <lineage>
        <taxon>Bacteria</taxon>
        <taxon>Bacillati</taxon>
        <taxon>Actinomycetota</taxon>
        <taxon>Actinomycetes</taxon>
        <taxon>Micrococcales</taxon>
        <taxon>Cellulomonadaceae</taxon>
        <taxon>Cellulomonas</taxon>
    </lineage>
</organism>
<dbReference type="Proteomes" id="UP000269289">
    <property type="component" value="Unassembled WGS sequence"/>
</dbReference>